<dbReference type="SUPFAM" id="SSF81321">
    <property type="entry name" value="Family A G protein-coupled receptor-like"/>
    <property type="match status" value="1"/>
</dbReference>
<dbReference type="GO" id="GO:0005886">
    <property type="term" value="C:plasma membrane"/>
    <property type="evidence" value="ECO:0007669"/>
    <property type="project" value="TreeGrafter"/>
</dbReference>
<evidence type="ECO:0000313" key="11">
    <source>
        <dbReference type="EMBL" id="CAF1400218.1"/>
    </source>
</evidence>
<feature type="transmembrane region" description="Helical" evidence="8">
    <location>
        <begin position="189"/>
        <end position="211"/>
    </location>
</feature>
<keyword evidence="12" id="KW-1185">Reference proteome</keyword>
<name>A0A814X024_ADIRI</name>
<evidence type="ECO:0000313" key="10">
    <source>
        <dbReference type="EMBL" id="CAF1209063.1"/>
    </source>
</evidence>
<feature type="transmembrane region" description="Helical" evidence="8">
    <location>
        <begin position="285"/>
        <end position="303"/>
    </location>
</feature>
<evidence type="ECO:0000259" key="9">
    <source>
        <dbReference type="PROSITE" id="PS50262"/>
    </source>
</evidence>
<keyword evidence="6" id="KW-0675">Receptor</keyword>
<keyword evidence="2 8" id="KW-0812">Transmembrane</keyword>
<dbReference type="PROSITE" id="PS50262">
    <property type="entry name" value="G_PROTEIN_RECEP_F1_2"/>
    <property type="match status" value="1"/>
</dbReference>
<evidence type="ECO:0000256" key="1">
    <source>
        <dbReference type="ARBA" id="ARBA00004141"/>
    </source>
</evidence>
<accession>A0A814X024</accession>
<dbReference type="PANTHER" id="PTHR24243:SF233">
    <property type="entry name" value="THYROTROPIN-RELEASING HORMONE RECEPTOR"/>
    <property type="match status" value="1"/>
</dbReference>
<feature type="transmembrane region" description="Helical" evidence="8">
    <location>
        <begin position="66"/>
        <end position="87"/>
    </location>
</feature>
<comment type="subcellular location">
    <subcellularLocation>
        <location evidence="1">Membrane</location>
        <topology evidence="1">Multi-pass membrane protein</topology>
    </subcellularLocation>
</comment>
<feature type="transmembrane region" description="Helical" evidence="8">
    <location>
        <begin position="33"/>
        <end position="54"/>
    </location>
</feature>
<evidence type="ECO:0000256" key="8">
    <source>
        <dbReference type="SAM" id="Phobius"/>
    </source>
</evidence>
<dbReference type="Pfam" id="PF00001">
    <property type="entry name" value="7tm_1"/>
    <property type="match status" value="1"/>
</dbReference>
<evidence type="ECO:0000256" key="2">
    <source>
        <dbReference type="ARBA" id="ARBA00022692"/>
    </source>
</evidence>
<dbReference type="GO" id="GO:0004930">
    <property type="term" value="F:G protein-coupled receptor activity"/>
    <property type="evidence" value="ECO:0007669"/>
    <property type="project" value="UniProtKB-KW"/>
</dbReference>
<keyword evidence="5 8" id="KW-0472">Membrane</keyword>
<organism evidence="10 13">
    <name type="scientific">Adineta ricciae</name>
    <name type="common">Rotifer</name>
    <dbReference type="NCBI Taxonomy" id="249248"/>
    <lineage>
        <taxon>Eukaryota</taxon>
        <taxon>Metazoa</taxon>
        <taxon>Spiralia</taxon>
        <taxon>Gnathifera</taxon>
        <taxon>Rotifera</taxon>
        <taxon>Eurotatoria</taxon>
        <taxon>Bdelloidea</taxon>
        <taxon>Adinetida</taxon>
        <taxon>Adinetidae</taxon>
        <taxon>Adineta</taxon>
    </lineage>
</organism>
<dbReference type="Proteomes" id="UP000663852">
    <property type="component" value="Unassembled WGS sequence"/>
</dbReference>
<feature type="transmembrane region" description="Helical" evidence="8">
    <location>
        <begin position="146"/>
        <end position="169"/>
    </location>
</feature>
<dbReference type="InterPro" id="IPR000276">
    <property type="entry name" value="GPCR_Rhodpsn"/>
</dbReference>
<dbReference type="Proteomes" id="UP000663828">
    <property type="component" value="Unassembled WGS sequence"/>
</dbReference>
<keyword evidence="3 8" id="KW-1133">Transmembrane helix</keyword>
<sequence length="346" mass="40144">MNLTDIFYDFSGDDNQAYLISLVNLVSRIVSQFGLGFIWIFGNISSILMCMVFIQPTYRNSPCAMFFLAASISQFFAYNFALFTRMLPLGYHVAIFNYNLWYCKLRFYLFYVFVALPRYYIILASIDRYFASSREALRRRWSSPKIAYRLIIGNALFWCIMYAQVIVFYEIASGTCTFRSGSYGVFFSIYIAIDSGILPLLLMIVFGLLTVRNIHQRKMRIGARERQVTRMGKKDLQLHRMLANQIALFLILNLPNPIYLLFISFTINIPKSTFQHAAEILVGNMTYALIYFGFLLTFTNFMISSDIFRQEFFHVFRVKILRRSAVGRLAGGELTARPLRPINTNA</sequence>
<keyword evidence="7" id="KW-0807">Transducer</keyword>
<evidence type="ECO:0000256" key="3">
    <source>
        <dbReference type="ARBA" id="ARBA00022989"/>
    </source>
</evidence>
<dbReference type="InterPro" id="IPR017452">
    <property type="entry name" value="GPCR_Rhodpsn_7TM"/>
</dbReference>
<feature type="transmembrane region" description="Helical" evidence="8">
    <location>
        <begin position="107"/>
        <end position="126"/>
    </location>
</feature>
<evidence type="ECO:0000256" key="5">
    <source>
        <dbReference type="ARBA" id="ARBA00023136"/>
    </source>
</evidence>
<gene>
    <name evidence="10" type="ORF">EDS130_LOCUS25787</name>
    <name evidence="11" type="ORF">XAT740_LOCUS34095</name>
</gene>
<dbReference type="Gene3D" id="1.20.1070.10">
    <property type="entry name" value="Rhodopsin 7-helix transmembrane proteins"/>
    <property type="match status" value="1"/>
</dbReference>
<evidence type="ECO:0000256" key="4">
    <source>
        <dbReference type="ARBA" id="ARBA00023040"/>
    </source>
</evidence>
<dbReference type="PANTHER" id="PTHR24243">
    <property type="entry name" value="G-PROTEIN COUPLED RECEPTOR"/>
    <property type="match status" value="1"/>
</dbReference>
<dbReference type="AlphaFoldDB" id="A0A814X024"/>
<feature type="domain" description="G-protein coupled receptors family 1 profile" evidence="9">
    <location>
        <begin position="45"/>
        <end position="308"/>
    </location>
</feature>
<protein>
    <recommendedName>
        <fullName evidence="9">G-protein coupled receptors family 1 profile domain-containing protein</fullName>
    </recommendedName>
</protein>
<evidence type="ECO:0000313" key="13">
    <source>
        <dbReference type="Proteomes" id="UP000663852"/>
    </source>
</evidence>
<reference evidence="10" key="1">
    <citation type="submission" date="2021-02" db="EMBL/GenBank/DDBJ databases">
        <authorList>
            <person name="Nowell W R."/>
        </authorList>
    </citation>
    <scope>NUCLEOTIDE SEQUENCE</scope>
</reference>
<feature type="transmembrane region" description="Helical" evidence="8">
    <location>
        <begin position="241"/>
        <end position="265"/>
    </location>
</feature>
<proteinExistence type="predicted"/>
<keyword evidence="4" id="KW-0297">G-protein coupled receptor</keyword>
<dbReference type="EMBL" id="CAJNOR010003303">
    <property type="protein sequence ID" value="CAF1400218.1"/>
    <property type="molecule type" value="Genomic_DNA"/>
</dbReference>
<dbReference type="EMBL" id="CAJNOJ010000153">
    <property type="protein sequence ID" value="CAF1209063.1"/>
    <property type="molecule type" value="Genomic_DNA"/>
</dbReference>
<evidence type="ECO:0000256" key="6">
    <source>
        <dbReference type="ARBA" id="ARBA00023170"/>
    </source>
</evidence>
<evidence type="ECO:0000256" key="7">
    <source>
        <dbReference type="ARBA" id="ARBA00023224"/>
    </source>
</evidence>
<comment type="caution">
    <text evidence="10">The sequence shown here is derived from an EMBL/GenBank/DDBJ whole genome shotgun (WGS) entry which is preliminary data.</text>
</comment>
<evidence type="ECO:0000313" key="12">
    <source>
        <dbReference type="Proteomes" id="UP000663828"/>
    </source>
</evidence>